<accession>A0ABV7IZK0</accession>
<feature type="transmembrane region" description="Helical" evidence="4">
    <location>
        <begin position="225"/>
        <end position="248"/>
    </location>
</feature>
<reference evidence="8" key="1">
    <citation type="journal article" date="2019" name="Int. J. Syst. Evol. Microbiol.">
        <title>The Global Catalogue of Microorganisms (GCM) 10K type strain sequencing project: providing services to taxonomists for standard genome sequencing and annotation.</title>
        <authorList>
            <consortium name="The Broad Institute Genomics Platform"/>
            <consortium name="The Broad Institute Genome Sequencing Center for Infectious Disease"/>
            <person name="Wu L."/>
            <person name="Ma J."/>
        </authorList>
    </citation>
    <scope>NUCLEOTIDE SEQUENCE [LARGE SCALE GENOMIC DNA]</scope>
    <source>
        <strain evidence="8">KCTC 52039</strain>
    </source>
</reference>
<dbReference type="SUPFAM" id="SSF81343">
    <property type="entry name" value="Fumarate reductase respiratory complex transmembrane subunits"/>
    <property type="match status" value="1"/>
</dbReference>
<feature type="domain" description="Guanylate cyclase" evidence="5">
    <location>
        <begin position="373"/>
        <end position="509"/>
    </location>
</feature>
<keyword evidence="2" id="KW-1003">Cell membrane</keyword>
<feature type="transmembrane region" description="Helical" evidence="4">
    <location>
        <begin position="151"/>
        <end position="170"/>
    </location>
</feature>
<proteinExistence type="predicted"/>
<comment type="caution">
    <text evidence="7">The sequence shown here is derived from an EMBL/GenBank/DDBJ whole genome shotgun (WGS) entry which is preliminary data.</text>
</comment>
<dbReference type="PROSITE" id="PS50125">
    <property type="entry name" value="GUANYLATE_CYCLASE_2"/>
    <property type="match status" value="1"/>
</dbReference>
<dbReference type="Proteomes" id="UP001595547">
    <property type="component" value="Unassembled WGS sequence"/>
</dbReference>
<keyword evidence="4" id="KW-1133">Transmembrane helix</keyword>
<dbReference type="PANTHER" id="PTHR43081:SF17">
    <property type="entry name" value="BLL5647 PROTEIN"/>
    <property type="match status" value="1"/>
</dbReference>
<dbReference type="PANTHER" id="PTHR43081">
    <property type="entry name" value="ADENYLATE CYCLASE, TERMINAL-DIFFERENTIATION SPECIFIC-RELATED"/>
    <property type="match status" value="1"/>
</dbReference>
<evidence type="ECO:0000259" key="5">
    <source>
        <dbReference type="PROSITE" id="PS50125"/>
    </source>
</evidence>
<feature type="domain" description="2Fe-2S ferredoxin-type" evidence="6">
    <location>
        <begin position="256"/>
        <end position="351"/>
    </location>
</feature>
<dbReference type="Gene3D" id="3.10.20.30">
    <property type="match status" value="1"/>
</dbReference>
<organism evidence="7 8">
    <name type="scientific">Cypionkella sinensis</name>
    <dbReference type="NCBI Taxonomy" id="1756043"/>
    <lineage>
        <taxon>Bacteria</taxon>
        <taxon>Pseudomonadati</taxon>
        <taxon>Pseudomonadota</taxon>
        <taxon>Alphaproteobacteria</taxon>
        <taxon>Rhodobacterales</taxon>
        <taxon>Paracoccaceae</taxon>
        <taxon>Cypionkella</taxon>
    </lineage>
</organism>
<evidence type="ECO:0000259" key="6">
    <source>
        <dbReference type="PROSITE" id="PS51085"/>
    </source>
</evidence>
<dbReference type="PROSITE" id="PS51085">
    <property type="entry name" value="2FE2S_FER_2"/>
    <property type="match status" value="1"/>
</dbReference>
<dbReference type="SUPFAM" id="SSF54292">
    <property type="entry name" value="2Fe-2S ferredoxin-like"/>
    <property type="match status" value="1"/>
</dbReference>
<evidence type="ECO:0000256" key="3">
    <source>
        <dbReference type="ARBA" id="ARBA00023136"/>
    </source>
</evidence>
<dbReference type="InterPro" id="IPR050697">
    <property type="entry name" value="Adenylyl/Guanylyl_Cyclase_3/4"/>
</dbReference>
<evidence type="ECO:0000313" key="7">
    <source>
        <dbReference type="EMBL" id="MFC3181967.1"/>
    </source>
</evidence>
<dbReference type="Gene3D" id="3.30.70.1230">
    <property type="entry name" value="Nucleotide cyclase"/>
    <property type="match status" value="1"/>
</dbReference>
<dbReference type="Pfam" id="PF00111">
    <property type="entry name" value="Fer2"/>
    <property type="match status" value="1"/>
</dbReference>
<dbReference type="InterPro" id="IPR001054">
    <property type="entry name" value="A/G_cyclase"/>
</dbReference>
<sequence>MNLLPQASQRLARIWWRRTRPSVAQLRLWSGLVLFTFATTHLLNHALGLISIEAMQAAQDIRLSLTRSLIGTLVLCLAALVHFGLGIAHVVRLRTWRIGLRSVVQVLFAAVIPVLLIRHVIGTRGVVEMFGVSDDYSYALWAMWPGESVRLALLITLVWCHGCIGLHMWLSPKPWYRRSAWALNALAVLIPALAYAGYASAARMLHQRGDVSSPFSAAQYAEVQHAFLLGSYSYLAILVGAVAVWLALQMGTKMGARLTVRYAYGPAVTATQGLSVLEISQMNRIPHAAVCGGRARCSTCRVRVLEGLEHLPPISAAEQQVLRRVGAPANVRLACQLRPTADLTISTLLPANLETGQTSDFDKYHWGVEREVTLLFCDLRGFTHMSEGRLSFDVVFLLNQFLGRMAEAIEDSGGFVDKFMGDGIMAIFGMETTPAEGARRAIAAARAMGGVLDSLNQTLHEELRFPLSMGIGIHSGPAILGRIGAAHRTEAAAGLTALGETVNIASRLEQKTKDLAVQVAVSSYALNLSGLAANDKTLPQTVEIRGLSQPLDILVAARATNLPQPV</sequence>
<keyword evidence="4" id="KW-0812">Transmembrane</keyword>
<gene>
    <name evidence="7" type="ORF">ACFOGH_13270</name>
</gene>
<dbReference type="RefSeq" id="WP_380073547.1">
    <property type="nucleotide sequence ID" value="NZ_JBHRTO010000001.1"/>
</dbReference>
<feature type="transmembrane region" description="Helical" evidence="4">
    <location>
        <begin position="182"/>
        <end position="205"/>
    </location>
</feature>
<evidence type="ECO:0000256" key="4">
    <source>
        <dbReference type="SAM" id="Phobius"/>
    </source>
</evidence>
<evidence type="ECO:0000256" key="1">
    <source>
        <dbReference type="ARBA" id="ARBA00004651"/>
    </source>
</evidence>
<dbReference type="CDD" id="cd07302">
    <property type="entry name" value="CHD"/>
    <property type="match status" value="1"/>
</dbReference>
<dbReference type="CDD" id="cd00207">
    <property type="entry name" value="fer2"/>
    <property type="match status" value="1"/>
</dbReference>
<feature type="transmembrane region" description="Helical" evidence="4">
    <location>
        <begin position="70"/>
        <end position="91"/>
    </location>
</feature>
<name>A0ABV7IZK0_9RHOB</name>
<feature type="transmembrane region" description="Helical" evidence="4">
    <location>
        <begin position="26"/>
        <end position="50"/>
    </location>
</feature>
<comment type="subcellular location">
    <subcellularLocation>
        <location evidence="1">Cell membrane</location>
        <topology evidence="1">Multi-pass membrane protein</topology>
    </subcellularLocation>
</comment>
<dbReference type="EMBL" id="JBHRTO010000001">
    <property type="protein sequence ID" value="MFC3181967.1"/>
    <property type="molecule type" value="Genomic_DNA"/>
</dbReference>
<dbReference type="InterPro" id="IPR034804">
    <property type="entry name" value="SQR/QFR_C/D"/>
</dbReference>
<keyword evidence="3 4" id="KW-0472">Membrane</keyword>
<evidence type="ECO:0000256" key="2">
    <source>
        <dbReference type="ARBA" id="ARBA00022475"/>
    </source>
</evidence>
<dbReference type="InterPro" id="IPR029787">
    <property type="entry name" value="Nucleotide_cyclase"/>
</dbReference>
<dbReference type="InterPro" id="IPR036010">
    <property type="entry name" value="2Fe-2S_ferredoxin-like_sf"/>
</dbReference>
<dbReference type="SMART" id="SM00044">
    <property type="entry name" value="CYCc"/>
    <property type="match status" value="1"/>
</dbReference>
<dbReference type="InterPro" id="IPR012675">
    <property type="entry name" value="Beta-grasp_dom_sf"/>
</dbReference>
<dbReference type="InterPro" id="IPR001041">
    <property type="entry name" value="2Fe-2S_ferredoxin-type"/>
</dbReference>
<keyword evidence="8" id="KW-1185">Reference proteome</keyword>
<feature type="transmembrane region" description="Helical" evidence="4">
    <location>
        <begin position="103"/>
        <end position="121"/>
    </location>
</feature>
<evidence type="ECO:0000313" key="8">
    <source>
        <dbReference type="Proteomes" id="UP001595547"/>
    </source>
</evidence>
<dbReference type="Pfam" id="PF00211">
    <property type="entry name" value="Guanylate_cyc"/>
    <property type="match status" value="1"/>
</dbReference>
<protein>
    <submittedName>
        <fullName evidence="7">Adenylate/guanylate cyclase domain-containing protein</fullName>
    </submittedName>
</protein>
<dbReference type="SUPFAM" id="SSF55073">
    <property type="entry name" value="Nucleotide cyclase"/>
    <property type="match status" value="1"/>
</dbReference>